<comment type="caution">
    <text evidence="2">The sequence shown here is derived from an EMBL/GenBank/DDBJ whole genome shotgun (WGS) entry which is preliminary data.</text>
</comment>
<keyword evidence="1" id="KW-0732">Signal</keyword>
<feature type="non-terminal residue" evidence="2">
    <location>
        <position position="201"/>
    </location>
</feature>
<dbReference type="EMBL" id="NRSZ01001028">
    <property type="protein sequence ID" value="PNY23868.1"/>
    <property type="molecule type" value="Genomic_DNA"/>
</dbReference>
<dbReference type="OrthoDB" id="5239590at2759"/>
<feature type="chain" id="PRO_5014386107" evidence="1">
    <location>
        <begin position="19"/>
        <end position="201"/>
    </location>
</feature>
<evidence type="ECO:0000256" key="1">
    <source>
        <dbReference type="SAM" id="SignalP"/>
    </source>
</evidence>
<evidence type="ECO:0000313" key="2">
    <source>
        <dbReference type="EMBL" id="PNY23868.1"/>
    </source>
</evidence>
<reference evidence="2 3" key="1">
    <citation type="submission" date="2017-08" db="EMBL/GenBank/DDBJ databases">
        <title>Harnessing the power of phylogenomics to disentangle the directionality and signatures of interkingdom host jumping in the parasitic fungal genus Tolypocladium.</title>
        <authorList>
            <person name="Quandt C.A."/>
            <person name="Patterson W."/>
            <person name="Spatafora J.W."/>
        </authorList>
    </citation>
    <scope>NUCLEOTIDE SEQUENCE [LARGE SCALE GENOMIC DNA]</scope>
    <source>
        <strain evidence="2 3">CBS 113982</strain>
    </source>
</reference>
<gene>
    <name evidence="2" type="ORF">TCAP_06191</name>
</gene>
<organism evidence="2 3">
    <name type="scientific">Tolypocladium capitatum</name>
    <dbReference type="NCBI Taxonomy" id="45235"/>
    <lineage>
        <taxon>Eukaryota</taxon>
        <taxon>Fungi</taxon>
        <taxon>Dikarya</taxon>
        <taxon>Ascomycota</taxon>
        <taxon>Pezizomycotina</taxon>
        <taxon>Sordariomycetes</taxon>
        <taxon>Hypocreomycetidae</taxon>
        <taxon>Hypocreales</taxon>
        <taxon>Ophiocordycipitaceae</taxon>
        <taxon>Tolypocladium</taxon>
    </lineage>
</organism>
<name>A0A2K3Q8K9_9HYPO</name>
<keyword evidence="3" id="KW-1185">Reference proteome</keyword>
<dbReference type="Proteomes" id="UP000236621">
    <property type="component" value="Unassembled WGS sequence"/>
</dbReference>
<feature type="signal peptide" evidence="1">
    <location>
        <begin position="1"/>
        <end position="18"/>
    </location>
</feature>
<dbReference type="AlphaFoldDB" id="A0A2K3Q8K9"/>
<proteinExistence type="predicted"/>
<accession>A0A2K3Q8K9</accession>
<sequence>MAVRAALLLTLTAVSVSALGFTPDSPCAAVCIDSPDPDHPSGPGSSDTRAADVVCEDEPLRSSPRGQKFQRCLGCLQGSAFAQGSESDQAWFLDNLRYAVDYCVLGYPNATGVGSNPCMTSDACGRLAGALEDGIEDPSGAERFGYCDVDGGAMLGSSFDGCLQCVQAGSSHAYLTNFLIALAAGCAQKPAPGLLLGLNAT</sequence>
<evidence type="ECO:0000313" key="3">
    <source>
        <dbReference type="Proteomes" id="UP000236621"/>
    </source>
</evidence>
<protein>
    <submittedName>
        <fullName evidence="2">Uncharacterized protein</fullName>
    </submittedName>
</protein>